<feature type="region of interest" description="Disordered" evidence="1">
    <location>
        <begin position="1"/>
        <end position="64"/>
    </location>
</feature>
<sequence length="305" mass="33226">MGEMPDYLAWRARTNDGRGMPGLEEDAEETQTVVGERDASVPPAETPRSLPQFEPEPEQAPELPSEFTPLPDAIVPAIVPILIPGVNGEGSGSSSSSNSPVDRVTSDLNVKLRIDSDAETKLRPTSLSRGRNRAQTPVQGNGPCSDADWSSLLLPSERILFYTRVEARSPKRRGSRLRLPISASLTKTKTRQLVLTSMRLLCVKQKKGGEVSLKSEVGFGAAGDKGKEREKPRDGKDRDRDAVKDGRNVIECAEPKGEREFVILTSTRSQTYAAETSTVSALWVEKINAALVQAQKTITMRSETG</sequence>
<dbReference type="OrthoDB" id="2693017at2759"/>
<accession>A0A1J8PEY8</accession>
<organism evidence="2 3">
    <name type="scientific">Rhizopogon vesiculosus</name>
    <dbReference type="NCBI Taxonomy" id="180088"/>
    <lineage>
        <taxon>Eukaryota</taxon>
        <taxon>Fungi</taxon>
        <taxon>Dikarya</taxon>
        <taxon>Basidiomycota</taxon>
        <taxon>Agaricomycotina</taxon>
        <taxon>Agaricomycetes</taxon>
        <taxon>Agaricomycetidae</taxon>
        <taxon>Boletales</taxon>
        <taxon>Suillineae</taxon>
        <taxon>Rhizopogonaceae</taxon>
        <taxon>Rhizopogon</taxon>
    </lineage>
</organism>
<dbReference type="STRING" id="180088.A0A1J8PEY8"/>
<dbReference type="Gene3D" id="2.30.29.30">
    <property type="entry name" value="Pleckstrin-homology domain (PH domain)/Phosphotyrosine-binding domain (PTB)"/>
    <property type="match status" value="1"/>
</dbReference>
<evidence type="ECO:0000313" key="3">
    <source>
        <dbReference type="Proteomes" id="UP000183567"/>
    </source>
</evidence>
<feature type="compositionally biased region" description="Polar residues" evidence="1">
    <location>
        <begin position="123"/>
        <end position="139"/>
    </location>
</feature>
<protein>
    <recommendedName>
        <fullName evidence="4">PH domain-containing protein</fullName>
    </recommendedName>
</protein>
<reference evidence="2 3" key="1">
    <citation type="submission" date="2016-03" db="EMBL/GenBank/DDBJ databases">
        <title>Comparative genomics of the ectomycorrhizal sister species Rhizopogon vinicolor and Rhizopogon vesiculosus (Basidiomycota: Boletales) reveals a divergence of the mating type B locus.</title>
        <authorList>
            <person name="Mujic A.B."/>
            <person name="Kuo A."/>
            <person name="Tritt A."/>
            <person name="Lipzen A."/>
            <person name="Chen C."/>
            <person name="Johnson J."/>
            <person name="Sharma A."/>
            <person name="Barry K."/>
            <person name="Grigoriev I.V."/>
            <person name="Spatafora J.W."/>
        </authorList>
    </citation>
    <scope>NUCLEOTIDE SEQUENCE [LARGE SCALE GENOMIC DNA]</scope>
    <source>
        <strain evidence="2 3">AM-OR11-056</strain>
    </source>
</reference>
<feature type="compositionally biased region" description="Low complexity" evidence="1">
    <location>
        <begin position="88"/>
        <end position="101"/>
    </location>
</feature>
<dbReference type="InterPro" id="IPR011993">
    <property type="entry name" value="PH-like_dom_sf"/>
</dbReference>
<evidence type="ECO:0008006" key="4">
    <source>
        <dbReference type="Google" id="ProtNLM"/>
    </source>
</evidence>
<evidence type="ECO:0000313" key="2">
    <source>
        <dbReference type="EMBL" id="OJA07581.1"/>
    </source>
</evidence>
<name>A0A1J8PEY8_9AGAM</name>
<feature type="compositionally biased region" description="Basic and acidic residues" evidence="1">
    <location>
        <begin position="224"/>
        <end position="241"/>
    </location>
</feature>
<proteinExistence type="predicted"/>
<keyword evidence="3" id="KW-1185">Reference proteome</keyword>
<comment type="caution">
    <text evidence="2">The sequence shown here is derived from an EMBL/GenBank/DDBJ whole genome shotgun (WGS) entry which is preliminary data.</text>
</comment>
<dbReference type="Proteomes" id="UP000183567">
    <property type="component" value="Unassembled WGS sequence"/>
</dbReference>
<evidence type="ECO:0000256" key="1">
    <source>
        <dbReference type="SAM" id="MobiDB-lite"/>
    </source>
</evidence>
<feature type="region of interest" description="Disordered" evidence="1">
    <location>
        <begin position="88"/>
        <end position="144"/>
    </location>
</feature>
<feature type="compositionally biased region" description="Basic and acidic residues" evidence="1">
    <location>
        <begin position="110"/>
        <end position="122"/>
    </location>
</feature>
<feature type="region of interest" description="Disordered" evidence="1">
    <location>
        <begin position="220"/>
        <end position="241"/>
    </location>
</feature>
<dbReference type="AlphaFoldDB" id="A0A1J8PEY8"/>
<gene>
    <name evidence="2" type="ORF">AZE42_11679</name>
</gene>
<dbReference type="EMBL" id="LVVM01006618">
    <property type="protein sequence ID" value="OJA07581.1"/>
    <property type="molecule type" value="Genomic_DNA"/>
</dbReference>